<proteinExistence type="predicted"/>
<keyword evidence="2" id="KW-1185">Reference proteome</keyword>
<dbReference type="Proteomes" id="UP000294881">
    <property type="component" value="Unassembled WGS sequence"/>
</dbReference>
<dbReference type="AlphaFoldDB" id="A0A4R2GR14"/>
<dbReference type="OrthoDB" id="7469880at2"/>
<sequence>MARQHDVEREIDAGLWEDWSEWASLDADDPASRYALIMPGKTRGGGVGAYYLFIPSSHTVTQLVCAIPRKVYTSDADMDLLDVAVTSRRHRVDCYPVAPQHWQQLRARLPAIKAAVTAYERKGRGDSARVGETLERQRRDAIAAVEPRIVRACDNVETIQAIISARRGKRVYELSAWEQSFADSVAERIERYGYRTRLSDKQIAMIDAIYRKIAHRPTV</sequence>
<gene>
    <name evidence="1" type="ORF">EV666_10948</name>
</gene>
<comment type="caution">
    <text evidence="1">The sequence shown here is derived from an EMBL/GenBank/DDBJ whole genome shotgun (WGS) entry which is preliminary data.</text>
</comment>
<evidence type="ECO:0000313" key="2">
    <source>
        <dbReference type="Proteomes" id="UP000294881"/>
    </source>
</evidence>
<protein>
    <submittedName>
        <fullName evidence="1">Uncharacterized protein</fullName>
    </submittedName>
</protein>
<dbReference type="RefSeq" id="WP_132007491.1">
    <property type="nucleotide sequence ID" value="NZ_JBHUNN010000002.1"/>
</dbReference>
<accession>A0A4R2GR14</accession>
<name>A0A4R2GR14_9HYPH</name>
<organism evidence="1 2">
    <name type="scientific">Camelimonas lactis</name>
    <dbReference type="NCBI Taxonomy" id="659006"/>
    <lineage>
        <taxon>Bacteria</taxon>
        <taxon>Pseudomonadati</taxon>
        <taxon>Pseudomonadota</taxon>
        <taxon>Alphaproteobacteria</taxon>
        <taxon>Hyphomicrobiales</taxon>
        <taxon>Chelatococcaceae</taxon>
        <taxon>Camelimonas</taxon>
    </lineage>
</organism>
<reference evidence="1 2" key="1">
    <citation type="submission" date="2019-03" db="EMBL/GenBank/DDBJ databases">
        <title>Genomic Encyclopedia of Type Strains, Phase IV (KMG-IV): sequencing the most valuable type-strain genomes for metagenomic binning, comparative biology and taxonomic classification.</title>
        <authorList>
            <person name="Goeker M."/>
        </authorList>
    </citation>
    <scope>NUCLEOTIDE SEQUENCE [LARGE SCALE GENOMIC DNA]</scope>
    <source>
        <strain evidence="1 2">DSM 22958</strain>
    </source>
</reference>
<dbReference type="EMBL" id="SLWL01000009">
    <property type="protein sequence ID" value="TCO12401.1"/>
    <property type="molecule type" value="Genomic_DNA"/>
</dbReference>
<evidence type="ECO:0000313" key="1">
    <source>
        <dbReference type="EMBL" id="TCO12401.1"/>
    </source>
</evidence>